<dbReference type="SUPFAM" id="SSF47592">
    <property type="entry name" value="SWIB/MDM2 domain"/>
    <property type="match status" value="1"/>
</dbReference>
<dbReference type="InterPro" id="IPR003121">
    <property type="entry name" value="SWIB_MDM2_domain"/>
</dbReference>
<dbReference type="CDD" id="cd10567">
    <property type="entry name" value="SWIB-MDM2_like"/>
    <property type="match status" value="1"/>
</dbReference>
<organism evidence="3">
    <name type="scientific">viral metagenome</name>
    <dbReference type="NCBI Taxonomy" id="1070528"/>
    <lineage>
        <taxon>unclassified sequences</taxon>
        <taxon>metagenomes</taxon>
        <taxon>organismal metagenomes</taxon>
    </lineage>
</organism>
<dbReference type="Pfam" id="PF02201">
    <property type="entry name" value="SWIB"/>
    <property type="match status" value="1"/>
</dbReference>
<evidence type="ECO:0000259" key="2">
    <source>
        <dbReference type="PROSITE" id="PS51925"/>
    </source>
</evidence>
<protein>
    <recommendedName>
        <fullName evidence="2">DM2 domain-containing protein</fullName>
    </recommendedName>
</protein>
<dbReference type="InterPro" id="IPR019835">
    <property type="entry name" value="SWIB_domain"/>
</dbReference>
<dbReference type="PROSITE" id="PS51925">
    <property type="entry name" value="SWIB_MDM2"/>
    <property type="match status" value="1"/>
</dbReference>
<evidence type="ECO:0000313" key="3">
    <source>
        <dbReference type="EMBL" id="QHT82007.1"/>
    </source>
</evidence>
<dbReference type="AlphaFoldDB" id="A0A6C0HNP4"/>
<reference evidence="3" key="1">
    <citation type="journal article" date="2020" name="Nature">
        <title>Giant virus diversity and host interactions through global metagenomics.</title>
        <authorList>
            <person name="Schulz F."/>
            <person name="Roux S."/>
            <person name="Paez-Espino D."/>
            <person name="Jungbluth S."/>
            <person name="Walsh D.A."/>
            <person name="Denef V.J."/>
            <person name="McMahon K.D."/>
            <person name="Konstantinidis K.T."/>
            <person name="Eloe-Fadrosh E.A."/>
            <person name="Kyrpides N.C."/>
            <person name="Woyke T."/>
        </authorList>
    </citation>
    <scope>NUCLEOTIDE SEQUENCE</scope>
    <source>
        <strain evidence="3">GVMAG-M-3300023184-160</strain>
    </source>
</reference>
<dbReference type="Gene3D" id="1.10.245.10">
    <property type="entry name" value="SWIB/MDM2 domain"/>
    <property type="match status" value="1"/>
</dbReference>
<feature type="region of interest" description="Disordered" evidence="1">
    <location>
        <begin position="1"/>
        <end position="49"/>
    </location>
</feature>
<feature type="compositionally biased region" description="Low complexity" evidence="1">
    <location>
        <begin position="17"/>
        <end position="26"/>
    </location>
</feature>
<dbReference type="EMBL" id="MN739993">
    <property type="protein sequence ID" value="QHT82007.1"/>
    <property type="molecule type" value="Genomic_DNA"/>
</dbReference>
<dbReference type="InterPro" id="IPR036885">
    <property type="entry name" value="SWIB_MDM2_dom_sf"/>
</dbReference>
<accession>A0A6C0HNP4</accession>
<feature type="compositionally biased region" description="Pro residues" evidence="1">
    <location>
        <begin position="27"/>
        <end position="40"/>
    </location>
</feature>
<feature type="domain" description="DM2" evidence="2">
    <location>
        <begin position="112"/>
        <end position="201"/>
    </location>
</feature>
<dbReference type="SMART" id="SM00151">
    <property type="entry name" value="SWIB"/>
    <property type="match status" value="1"/>
</dbReference>
<evidence type="ECO:0000256" key="1">
    <source>
        <dbReference type="SAM" id="MobiDB-lite"/>
    </source>
</evidence>
<proteinExistence type="predicted"/>
<dbReference type="PANTHER" id="PTHR13844">
    <property type="entry name" value="SWI/SNF-RELATED MATRIX-ASSOCIATED ACTIN-DEPENDENT REGULATOR OF CHROMATIN SUBFAMILY D"/>
    <property type="match status" value="1"/>
</dbReference>
<name>A0A6C0HNP4_9ZZZZ</name>
<sequence>MSAIKEPKSKQTKPKAPKSVPVEVPVEVPPPAPVPTPVAPEPVKTDPVTPEVTPIGDVFANLNRSLVDLTVQLSALKMEVKLVEKHVSKELRILDKLNAKKNKNKGNRAPSGFVKPTKISDELAVFLGRESGTLMARTDVTKQITAYVRSNNLQAKENGRLILADDKLKKLLKYDEKTVTDPTQQLSYFNLQKYLSCHFEKAVPA</sequence>